<feature type="transmembrane region" description="Helical" evidence="1">
    <location>
        <begin position="25"/>
        <end position="43"/>
    </location>
</feature>
<keyword evidence="1" id="KW-0812">Transmembrane</keyword>
<dbReference type="Proteomes" id="UP001165079">
    <property type="component" value="Unassembled WGS sequence"/>
</dbReference>
<sequence>MIDGSVPTGTGPFARSGGVMRRERAAVRLLLLVAVVLGLGWMHTLGHQAHEPGGHSTHLAVDDGPAVAPGAPMSPDTEMCLAVLAATVLLAAGLLTAHVRRDPATATPHSAVAPTGRGPPRVRPSSLLYADLTVLRI</sequence>
<keyword evidence="3" id="KW-1185">Reference proteome</keyword>
<feature type="transmembrane region" description="Helical" evidence="1">
    <location>
        <begin position="81"/>
        <end position="99"/>
    </location>
</feature>
<gene>
    <name evidence="2" type="ORF">Afil01_40290</name>
</gene>
<accession>A0A9W6W4G0</accession>
<keyword evidence="1" id="KW-0472">Membrane</keyword>
<keyword evidence="1" id="KW-1133">Transmembrane helix</keyword>
<dbReference type="EMBL" id="BSTX01000002">
    <property type="protein sequence ID" value="GLZ79222.1"/>
    <property type="molecule type" value="Genomic_DNA"/>
</dbReference>
<protein>
    <submittedName>
        <fullName evidence="2">Uncharacterized protein</fullName>
    </submittedName>
</protein>
<evidence type="ECO:0000313" key="3">
    <source>
        <dbReference type="Proteomes" id="UP001165079"/>
    </source>
</evidence>
<reference evidence="2" key="1">
    <citation type="submission" date="2023-03" db="EMBL/GenBank/DDBJ databases">
        <title>Actinorhabdospora filicis NBRC 111898.</title>
        <authorList>
            <person name="Ichikawa N."/>
            <person name="Sato H."/>
            <person name="Tonouchi N."/>
        </authorList>
    </citation>
    <scope>NUCLEOTIDE SEQUENCE</scope>
    <source>
        <strain evidence="2">NBRC 111898</strain>
    </source>
</reference>
<evidence type="ECO:0000256" key="1">
    <source>
        <dbReference type="SAM" id="Phobius"/>
    </source>
</evidence>
<dbReference type="AlphaFoldDB" id="A0A9W6W4G0"/>
<comment type="caution">
    <text evidence="2">The sequence shown here is derived from an EMBL/GenBank/DDBJ whole genome shotgun (WGS) entry which is preliminary data.</text>
</comment>
<name>A0A9W6W4G0_9ACTN</name>
<organism evidence="2 3">
    <name type="scientific">Actinorhabdospora filicis</name>
    <dbReference type="NCBI Taxonomy" id="1785913"/>
    <lineage>
        <taxon>Bacteria</taxon>
        <taxon>Bacillati</taxon>
        <taxon>Actinomycetota</taxon>
        <taxon>Actinomycetes</taxon>
        <taxon>Micromonosporales</taxon>
        <taxon>Micromonosporaceae</taxon>
        <taxon>Actinorhabdospora</taxon>
    </lineage>
</organism>
<proteinExistence type="predicted"/>
<evidence type="ECO:0000313" key="2">
    <source>
        <dbReference type="EMBL" id="GLZ79222.1"/>
    </source>
</evidence>